<feature type="region of interest" description="Disordered" evidence="10">
    <location>
        <begin position="433"/>
        <end position="461"/>
    </location>
</feature>
<keyword evidence="2" id="KW-1003">Cell membrane</keyword>
<keyword evidence="6 11" id="KW-0472">Membrane</keyword>
<dbReference type="GO" id="GO:0005886">
    <property type="term" value="C:plasma membrane"/>
    <property type="evidence" value="ECO:0000318"/>
    <property type="project" value="GO_Central"/>
</dbReference>
<dbReference type="GO" id="GO:0004930">
    <property type="term" value="F:G protein-coupled receptor activity"/>
    <property type="evidence" value="ECO:0000318"/>
    <property type="project" value="GO_Central"/>
</dbReference>
<dbReference type="AlphaFoldDB" id="A0A7M7N6H9"/>
<proteinExistence type="predicted"/>
<dbReference type="PANTHER" id="PTHR24248">
    <property type="entry name" value="ADRENERGIC RECEPTOR-RELATED G-PROTEIN COUPLED RECEPTOR"/>
    <property type="match status" value="1"/>
</dbReference>
<dbReference type="GeneID" id="588650"/>
<evidence type="ECO:0000256" key="2">
    <source>
        <dbReference type="ARBA" id="ARBA00022475"/>
    </source>
</evidence>
<dbReference type="InterPro" id="IPR000276">
    <property type="entry name" value="GPCR_Rhodpsn"/>
</dbReference>
<comment type="subcellular location">
    <subcellularLocation>
        <location evidence="1">Cell membrane</location>
        <topology evidence="1">Multi-pass membrane protein</topology>
    </subcellularLocation>
</comment>
<accession>A0A7M7N6H9</accession>
<dbReference type="PANTHER" id="PTHR24248:SF125">
    <property type="entry name" value="DOPAMINE D2-LIKE RECEPTOR"/>
    <property type="match status" value="1"/>
</dbReference>
<reference evidence="13" key="2">
    <citation type="submission" date="2021-01" db="UniProtKB">
        <authorList>
            <consortium name="EnsemblMetazoa"/>
        </authorList>
    </citation>
    <scope>IDENTIFICATION</scope>
</reference>
<evidence type="ECO:0000256" key="1">
    <source>
        <dbReference type="ARBA" id="ARBA00004651"/>
    </source>
</evidence>
<dbReference type="InterPro" id="IPR017452">
    <property type="entry name" value="GPCR_Rhodpsn_7TM"/>
</dbReference>
<dbReference type="SUPFAM" id="SSF81321">
    <property type="entry name" value="Family A G protein-coupled receptor-like"/>
    <property type="match status" value="1"/>
</dbReference>
<keyword evidence="7" id="KW-1015">Disulfide bond</keyword>
<dbReference type="PRINTS" id="PR00237">
    <property type="entry name" value="GPCRRHODOPSN"/>
</dbReference>
<name>A0A7M7N6H9_STRPU</name>
<evidence type="ECO:0000256" key="9">
    <source>
        <dbReference type="ARBA" id="ARBA00023224"/>
    </source>
</evidence>
<dbReference type="GO" id="GO:0001591">
    <property type="term" value="F:dopamine neurotransmitter receptor activity, coupled via Gi/Go"/>
    <property type="evidence" value="ECO:0000318"/>
    <property type="project" value="GO_Central"/>
</dbReference>
<evidence type="ECO:0000256" key="3">
    <source>
        <dbReference type="ARBA" id="ARBA00022692"/>
    </source>
</evidence>
<keyword evidence="9" id="KW-0807">Transducer</keyword>
<evidence type="ECO:0000256" key="11">
    <source>
        <dbReference type="SAM" id="Phobius"/>
    </source>
</evidence>
<evidence type="ECO:0000256" key="8">
    <source>
        <dbReference type="ARBA" id="ARBA00023170"/>
    </source>
</evidence>
<dbReference type="EnsemblMetazoa" id="XM_030976127">
    <property type="protein sequence ID" value="XP_030831987"/>
    <property type="gene ID" value="LOC588650"/>
</dbReference>
<evidence type="ECO:0000259" key="12">
    <source>
        <dbReference type="PROSITE" id="PS50262"/>
    </source>
</evidence>
<keyword evidence="3 11" id="KW-0812">Transmembrane</keyword>
<sequence length="506" mass="56563">MDIVTDITTFISNTENGPTKPTIPTPSTPDITSGSTSVFCVELLISIITMSLNVLILRAFHIEKRLRTYPNWYILNITISDLLVGFIMAIRSTFALYNQWIFGPVLYHLFVGVQNTVLGVSVLGIIAICVDRYVATAYPLEHFRRRKKSIANIANGITWVVSTAFWIPLVTVWHLVEPTEFTSRGKYKMNYIENKYIVNAVTVARIGIPSFLIIAFYVSIHFKIKAAGIQRLSGTFGQSRKHSRSTGSEVTYTSQCDDLHIEASVADLRGNKRKDSPKATALAQFDVSVTDKKGEELEAKGHQKIDLDVRKDLDVDDDVINLAEVNVEGLKDQSIDIGNRKGVDAKYHQEHDAENHEEDSIENHKDVEVNQEVGMKANYGIVVQAHQDNDIKVHTANSFKEGVSIISDTNIHGQHADFRVDRLTTNLPKQDKLQIPSQCPSTGAISSKLSGPQTDHSKQRRLAPSDFSKVMRTLTFIILAFFVTWLPGTINLIFFKVPTFVLVCDG</sequence>
<feature type="transmembrane region" description="Helical" evidence="11">
    <location>
        <begin position="72"/>
        <end position="94"/>
    </location>
</feature>
<dbReference type="Pfam" id="PF00001">
    <property type="entry name" value="7tm_1"/>
    <property type="match status" value="1"/>
</dbReference>
<dbReference type="Proteomes" id="UP000007110">
    <property type="component" value="Unassembled WGS sequence"/>
</dbReference>
<evidence type="ECO:0000256" key="5">
    <source>
        <dbReference type="ARBA" id="ARBA00023040"/>
    </source>
</evidence>
<evidence type="ECO:0000256" key="4">
    <source>
        <dbReference type="ARBA" id="ARBA00022989"/>
    </source>
</evidence>
<evidence type="ECO:0000256" key="10">
    <source>
        <dbReference type="SAM" id="MobiDB-lite"/>
    </source>
</evidence>
<protein>
    <recommendedName>
        <fullName evidence="12">G-protein coupled receptors family 1 profile domain-containing protein</fullName>
    </recommendedName>
</protein>
<dbReference type="Gene3D" id="1.20.1070.10">
    <property type="entry name" value="Rhodopsin 7-helix transmembrane proteins"/>
    <property type="match status" value="1"/>
</dbReference>
<keyword evidence="14" id="KW-1185">Reference proteome</keyword>
<organism evidence="13 14">
    <name type="scientific">Strongylocentrotus purpuratus</name>
    <name type="common">Purple sea urchin</name>
    <dbReference type="NCBI Taxonomy" id="7668"/>
    <lineage>
        <taxon>Eukaryota</taxon>
        <taxon>Metazoa</taxon>
        <taxon>Echinodermata</taxon>
        <taxon>Eleutherozoa</taxon>
        <taxon>Echinozoa</taxon>
        <taxon>Echinoidea</taxon>
        <taxon>Euechinoidea</taxon>
        <taxon>Echinacea</taxon>
        <taxon>Camarodonta</taxon>
        <taxon>Echinidea</taxon>
        <taxon>Strongylocentrotidae</taxon>
        <taxon>Strongylocentrotus</taxon>
    </lineage>
</organism>
<keyword evidence="4 11" id="KW-1133">Transmembrane helix</keyword>
<feature type="transmembrane region" description="Helical" evidence="11">
    <location>
        <begin position="474"/>
        <end position="495"/>
    </location>
</feature>
<evidence type="ECO:0000313" key="13">
    <source>
        <dbReference type="EnsemblMetazoa" id="XP_030831987"/>
    </source>
</evidence>
<dbReference type="RefSeq" id="XP_030831987.1">
    <property type="nucleotide sequence ID" value="XM_030976127.1"/>
</dbReference>
<dbReference type="InParanoid" id="A0A7M7N6H9"/>
<dbReference type="OrthoDB" id="10071887at2759"/>
<keyword evidence="8" id="KW-0675">Receptor</keyword>
<feature type="compositionally biased region" description="Polar residues" evidence="10">
    <location>
        <begin position="435"/>
        <end position="454"/>
    </location>
</feature>
<keyword evidence="5" id="KW-0297">G-protein coupled receptor</keyword>
<evidence type="ECO:0000313" key="14">
    <source>
        <dbReference type="Proteomes" id="UP000007110"/>
    </source>
</evidence>
<feature type="domain" description="G-protein coupled receptors family 1 profile" evidence="12">
    <location>
        <begin position="52"/>
        <end position="506"/>
    </location>
</feature>
<evidence type="ECO:0000256" key="6">
    <source>
        <dbReference type="ARBA" id="ARBA00023136"/>
    </source>
</evidence>
<feature type="transmembrane region" description="Helical" evidence="11">
    <location>
        <begin position="196"/>
        <end position="218"/>
    </location>
</feature>
<dbReference type="GO" id="GO:0045202">
    <property type="term" value="C:synapse"/>
    <property type="evidence" value="ECO:0007669"/>
    <property type="project" value="GOC"/>
</dbReference>
<reference evidence="14" key="1">
    <citation type="submission" date="2015-02" db="EMBL/GenBank/DDBJ databases">
        <title>Genome sequencing for Strongylocentrotus purpuratus.</title>
        <authorList>
            <person name="Murali S."/>
            <person name="Liu Y."/>
            <person name="Vee V."/>
            <person name="English A."/>
            <person name="Wang M."/>
            <person name="Skinner E."/>
            <person name="Han Y."/>
            <person name="Muzny D.M."/>
            <person name="Worley K.C."/>
            <person name="Gibbs R.A."/>
        </authorList>
    </citation>
    <scope>NUCLEOTIDE SEQUENCE</scope>
</reference>
<dbReference type="KEGG" id="spu:588650"/>
<feature type="transmembrane region" description="Helical" evidence="11">
    <location>
        <begin position="106"/>
        <end position="130"/>
    </location>
</feature>
<dbReference type="PROSITE" id="PS50262">
    <property type="entry name" value="G_PROTEIN_RECEP_F1_2"/>
    <property type="match status" value="1"/>
</dbReference>
<dbReference type="CDD" id="cd00637">
    <property type="entry name" value="7tm_classA_rhodopsin-like"/>
    <property type="match status" value="1"/>
</dbReference>
<feature type="transmembrane region" description="Helical" evidence="11">
    <location>
        <begin position="36"/>
        <end position="60"/>
    </location>
</feature>
<feature type="transmembrane region" description="Helical" evidence="11">
    <location>
        <begin position="150"/>
        <end position="176"/>
    </location>
</feature>
<evidence type="ECO:0000256" key="7">
    <source>
        <dbReference type="ARBA" id="ARBA00023157"/>
    </source>
</evidence>